<dbReference type="AlphaFoldDB" id="A0A1D2MCA0"/>
<name>A0A1D2MCA0_ORCCI</name>
<evidence type="ECO:0000313" key="1">
    <source>
        <dbReference type="EMBL" id="ODM90514.1"/>
    </source>
</evidence>
<dbReference type="Proteomes" id="UP000094527">
    <property type="component" value="Unassembled WGS sequence"/>
</dbReference>
<sequence length="157" mass="18040">MLNKKLVFTSHNEFPIPTITFSTPNSKMYKFICGTFVVAMLLTVEARPADDNEEPLQPITITELKPQEPVYIPHVVLKEKHLFKRAAEEDPRPKLTIMALKPIPEQEIPTVELKEKKSLRSRRAAEEDTRPKLTIMALKPIPEQEIPTVDLMERKSL</sequence>
<gene>
    <name evidence="1" type="ORF">Ocin01_16172</name>
</gene>
<accession>A0A1D2MCA0</accession>
<protein>
    <submittedName>
        <fullName evidence="1">Uncharacterized protein</fullName>
    </submittedName>
</protein>
<dbReference type="EMBL" id="LJIJ01001928">
    <property type="protein sequence ID" value="ODM90514.1"/>
    <property type="molecule type" value="Genomic_DNA"/>
</dbReference>
<evidence type="ECO:0000313" key="2">
    <source>
        <dbReference type="Proteomes" id="UP000094527"/>
    </source>
</evidence>
<comment type="caution">
    <text evidence="1">The sequence shown here is derived from an EMBL/GenBank/DDBJ whole genome shotgun (WGS) entry which is preliminary data.</text>
</comment>
<keyword evidence="2" id="KW-1185">Reference proteome</keyword>
<reference evidence="1 2" key="1">
    <citation type="journal article" date="2016" name="Genome Biol. Evol.">
        <title>Gene Family Evolution Reflects Adaptation to Soil Environmental Stressors in the Genome of the Collembolan Orchesella cincta.</title>
        <authorList>
            <person name="Faddeeva-Vakhrusheva A."/>
            <person name="Derks M.F."/>
            <person name="Anvar S.Y."/>
            <person name="Agamennone V."/>
            <person name="Suring W."/>
            <person name="Smit S."/>
            <person name="van Straalen N.M."/>
            <person name="Roelofs D."/>
        </authorList>
    </citation>
    <scope>NUCLEOTIDE SEQUENCE [LARGE SCALE GENOMIC DNA]</scope>
    <source>
        <tissue evidence="1">Mixed pool</tissue>
    </source>
</reference>
<proteinExistence type="predicted"/>
<organism evidence="1 2">
    <name type="scientific">Orchesella cincta</name>
    <name type="common">Springtail</name>
    <name type="synonym">Podura cincta</name>
    <dbReference type="NCBI Taxonomy" id="48709"/>
    <lineage>
        <taxon>Eukaryota</taxon>
        <taxon>Metazoa</taxon>
        <taxon>Ecdysozoa</taxon>
        <taxon>Arthropoda</taxon>
        <taxon>Hexapoda</taxon>
        <taxon>Collembola</taxon>
        <taxon>Entomobryomorpha</taxon>
        <taxon>Entomobryoidea</taxon>
        <taxon>Orchesellidae</taxon>
        <taxon>Orchesellinae</taxon>
        <taxon>Orchesella</taxon>
    </lineage>
</organism>